<dbReference type="AlphaFoldDB" id="A0A6M3K9B4"/>
<evidence type="ECO:0000256" key="1">
    <source>
        <dbReference type="SAM" id="Phobius"/>
    </source>
</evidence>
<keyword evidence="1" id="KW-1133">Transmembrane helix</keyword>
<feature type="transmembrane region" description="Helical" evidence="1">
    <location>
        <begin position="12"/>
        <end position="36"/>
    </location>
</feature>
<dbReference type="EMBL" id="MT142331">
    <property type="protein sequence ID" value="QJA78308.1"/>
    <property type="molecule type" value="Genomic_DNA"/>
</dbReference>
<name>A0A6M3K9B4_9ZZZZ</name>
<reference evidence="2" key="1">
    <citation type="submission" date="2020-03" db="EMBL/GenBank/DDBJ databases">
        <title>The deep terrestrial virosphere.</title>
        <authorList>
            <person name="Holmfeldt K."/>
            <person name="Nilsson E."/>
            <person name="Simone D."/>
            <person name="Lopez-Fernandez M."/>
            <person name="Wu X."/>
            <person name="de Brujin I."/>
            <person name="Lundin D."/>
            <person name="Andersson A."/>
            <person name="Bertilsson S."/>
            <person name="Dopson M."/>
        </authorList>
    </citation>
    <scope>NUCLEOTIDE SEQUENCE</scope>
    <source>
        <strain evidence="2">MM415A01084</strain>
    </source>
</reference>
<gene>
    <name evidence="2" type="ORF">MM415A01084_0005</name>
</gene>
<keyword evidence="1" id="KW-0472">Membrane</keyword>
<keyword evidence="1" id="KW-0812">Transmembrane</keyword>
<evidence type="ECO:0000313" key="2">
    <source>
        <dbReference type="EMBL" id="QJA78308.1"/>
    </source>
</evidence>
<proteinExistence type="predicted"/>
<accession>A0A6M3K9B4</accession>
<sequence length="123" mass="13053">MTPECAAPGAVWVAFAVGVFIVGVPAGSILAAILAFGAREAVAREAYAKGRADERAKAEGRRPILHEQDESGHWICCCGDHLATFPTVPQEAGTEANCGIHSTILAAIEYQQSHRTRDRGRAP</sequence>
<organism evidence="2">
    <name type="scientific">viral metagenome</name>
    <dbReference type="NCBI Taxonomy" id="1070528"/>
    <lineage>
        <taxon>unclassified sequences</taxon>
        <taxon>metagenomes</taxon>
        <taxon>organismal metagenomes</taxon>
    </lineage>
</organism>
<protein>
    <submittedName>
        <fullName evidence="2">Uncharacterized protein</fullName>
    </submittedName>
</protein>